<keyword evidence="8" id="KW-1185">Reference proteome</keyword>
<keyword evidence="3" id="KW-0328">Glycosyltransferase</keyword>
<dbReference type="AlphaFoldDB" id="A0A7X1B5N3"/>
<name>A0A7X1B5N3_9BACT</name>
<dbReference type="Proteomes" id="UP000526501">
    <property type="component" value="Unassembled WGS sequence"/>
</dbReference>
<dbReference type="SUPFAM" id="SSF53448">
    <property type="entry name" value="Nucleotide-diphospho-sugar transferases"/>
    <property type="match status" value="1"/>
</dbReference>
<evidence type="ECO:0000256" key="1">
    <source>
        <dbReference type="ARBA" id="ARBA00004236"/>
    </source>
</evidence>
<dbReference type="CDD" id="cd00761">
    <property type="entry name" value="Glyco_tranf_GTA_type"/>
    <property type="match status" value="1"/>
</dbReference>
<comment type="caution">
    <text evidence="7">The sequence shown here is derived from an EMBL/GenBank/DDBJ whole genome shotgun (WGS) entry which is preliminary data.</text>
</comment>
<keyword evidence="5" id="KW-0472">Membrane</keyword>
<reference evidence="7 8" key="1">
    <citation type="submission" date="2020-07" db="EMBL/GenBank/DDBJ databases">
        <authorList>
            <person name="Feng X."/>
        </authorList>
    </citation>
    <scope>NUCLEOTIDE SEQUENCE [LARGE SCALE GENOMIC DNA]</scope>
    <source>
        <strain evidence="7 8">JCM23202</strain>
    </source>
</reference>
<protein>
    <submittedName>
        <fullName evidence="7">Glycosyltransferase family 2 protein</fullName>
    </submittedName>
</protein>
<organism evidence="7 8">
    <name type="scientific">Pelagicoccus albus</name>
    <dbReference type="NCBI Taxonomy" id="415222"/>
    <lineage>
        <taxon>Bacteria</taxon>
        <taxon>Pseudomonadati</taxon>
        <taxon>Verrucomicrobiota</taxon>
        <taxon>Opitutia</taxon>
        <taxon>Puniceicoccales</taxon>
        <taxon>Pelagicoccaceae</taxon>
        <taxon>Pelagicoccus</taxon>
    </lineage>
</organism>
<sequence>MNNGVPENHPFVSVIIPVFNDPQGIANLIGALANQTYPVFNYEVIVVDNGSTDITQEVANSSGQSLNCKFTFTEECSIQGSYAARNKGLKIAQGSVIAFTDSDCTPCPDWIKSGVDTLQKEKADLAGGHVRFTFKQQKPNAAEFIDSRTNMQMERDIEIRGITKTANLFVRRSVIESIGPFPAHLKSGGDVQWTGRATKAGHKLVFAHEAEVTHPARSWKDVFVKQLRVGRGHIPVMRKSGMSWMEIIKESLQTGKPANKSFRSQYPQAPLDWEPCKLAKMCAKLWSRGSTLLGRINYTITHLNRLP</sequence>
<keyword evidence="4 7" id="KW-0808">Transferase</keyword>
<dbReference type="GO" id="GO:0016757">
    <property type="term" value="F:glycosyltransferase activity"/>
    <property type="evidence" value="ECO:0007669"/>
    <property type="project" value="UniProtKB-KW"/>
</dbReference>
<dbReference type="PANTHER" id="PTHR43646:SF2">
    <property type="entry name" value="GLYCOSYLTRANSFERASE 2-LIKE DOMAIN-CONTAINING PROTEIN"/>
    <property type="match status" value="1"/>
</dbReference>
<dbReference type="Pfam" id="PF00535">
    <property type="entry name" value="Glycos_transf_2"/>
    <property type="match status" value="1"/>
</dbReference>
<dbReference type="PANTHER" id="PTHR43646">
    <property type="entry name" value="GLYCOSYLTRANSFERASE"/>
    <property type="match status" value="1"/>
</dbReference>
<dbReference type="InterPro" id="IPR029044">
    <property type="entry name" value="Nucleotide-diphossugar_trans"/>
</dbReference>
<comment type="subcellular location">
    <subcellularLocation>
        <location evidence="1">Cell membrane</location>
    </subcellularLocation>
</comment>
<evidence type="ECO:0000256" key="3">
    <source>
        <dbReference type="ARBA" id="ARBA00022676"/>
    </source>
</evidence>
<evidence type="ECO:0000313" key="8">
    <source>
        <dbReference type="Proteomes" id="UP000526501"/>
    </source>
</evidence>
<proteinExistence type="predicted"/>
<gene>
    <name evidence="7" type="ORF">H5P27_07215</name>
</gene>
<evidence type="ECO:0000256" key="4">
    <source>
        <dbReference type="ARBA" id="ARBA00022679"/>
    </source>
</evidence>
<accession>A0A7X1B5N3</accession>
<keyword evidence="2" id="KW-1003">Cell membrane</keyword>
<evidence type="ECO:0000313" key="7">
    <source>
        <dbReference type="EMBL" id="MBC2605829.1"/>
    </source>
</evidence>
<dbReference type="Gene3D" id="3.90.550.10">
    <property type="entry name" value="Spore Coat Polysaccharide Biosynthesis Protein SpsA, Chain A"/>
    <property type="match status" value="1"/>
</dbReference>
<dbReference type="GO" id="GO:0005886">
    <property type="term" value="C:plasma membrane"/>
    <property type="evidence" value="ECO:0007669"/>
    <property type="project" value="UniProtKB-SubCell"/>
</dbReference>
<feature type="domain" description="Glycosyltransferase 2-like" evidence="6">
    <location>
        <begin position="13"/>
        <end position="173"/>
    </location>
</feature>
<dbReference type="RefSeq" id="WP_185659722.1">
    <property type="nucleotide sequence ID" value="NZ_CAWPOO010000007.1"/>
</dbReference>
<dbReference type="InterPro" id="IPR001173">
    <property type="entry name" value="Glyco_trans_2-like"/>
</dbReference>
<dbReference type="EMBL" id="JACHVC010000007">
    <property type="protein sequence ID" value="MBC2605829.1"/>
    <property type="molecule type" value="Genomic_DNA"/>
</dbReference>
<evidence type="ECO:0000256" key="5">
    <source>
        <dbReference type="ARBA" id="ARBA00023136"/>
    </source>
</evidence>
<evidence type="ECO:0000259" key="6">
    <source>
        <dbReference type="Pfam" id="PF00535"/>
    </source>
</evidence>
<evidence type="ECO:0000256" key="2">
    <source>
        <dbReference type="ARBA" id="ARBA00022475"/>
    </source>
</evidence>